<feature type="coiled-coil region" evidence="1">
    <location>
        <begin position="731"/>
        <end position="758"/>
    </location>
</feature>
<feature type="region of interest" description="Disordered" evidence="2">
    <location>
        <begin position="199"/>
        <end position="218"/>
    </location>
</feature>
<dbReference type="PANTHER" id="PTHR23159:SF31">
    <property type="entry name" value="CENTROSOME-ASSOCIATED PROTEIN CEP250 ISOFORM X1"/>
    <property type="match status" value="1"/>
</dbReference>
<keyword evidence="1" id="KW-0175">Coiled coil</keyword>
<dbReference type="PANTHER" id="PTHR23159">
    <property type="entry name" value="CENTROSOMAL PROTEIN 2"/>
    <property type="match status" value="1"/>
</dbReference>
<feature type="region of interest" description="Disordered" evidence="2">
    <location>
        <begin position="668"/>
        <end position="717"/>
    </location>
</feature>
<dbReference type="GeneID" id="19279860"/>
<dbReference type="Proteomes" id="UP000030651">
    <property type="component" value="Unassembled WGS sequence"/>
</dbReference>
<dbReference type="HOGENOM" id="CLU_289511_0_0_1"/>
<gene>
    <name evidence="3" type="ORF">PFICI_14847</name>
</gene>
<evidence type="ECO:0000256" key="1">
    <source>
        <dbReference type="SAM" id="Coils"/>
    </source>
</evidence>
<feature type="compositionally biased region" description="Basic and acidic residues" evidence="2">
    <location>
        <begin position="199"/>
        <end position="216"/>
    </location>
</feature>
<dbReference type="OrthoDB" id="8779660at2759"/>
<feature type="compositionally biased region" description="Polar residues" evidence="2">
    <location>
        <begin position="677"/>
        <end position="686"/>
    </location>
</feature>
<reference evidence="4" key="1">
    <citation type="journal article" date="2015" name="BMC Genomics">
        <title>Genomic and transcriptomic analysis of the endophytic fungus Pestalotiopsis fici reveals its lifestyle and high potential for synthesis of natural products.</title>
        <authorList>
            <person name="Wang X."/>
            <person name="Zhang X."/>
            <person name="Liu L."/>
            <person name="Xiang M."/>
            <person name="Wang W."/>
            <person name="Sun X."/>
            <person name="Che Y."/>
            <person name="Guo L."/>
            <person name="Liu G."/>
            <person name="Guo L."/>
            <person name="Wang C."/>
            <person name="Yin W.B."/>
            <person name="Stadler M."/>
            <person name="Zhang X."/>
            <person name="Liu X."/>
        </authorList>
    </citation>
    <scope>NUCLEOTIDE SEQUENCE [LARGE SCALE GENOMIC DNA]</scope>
    <source>
        <strain evidence="4">W106-1 / CGMCC3.15140</strain>
    </source>
</reference>
<evidence type="ECO:0000313" key="4">
    <source>
        <dbReference type="Proteomes" id="UP000030651"/>
    </source>
</evidence>
<dbReference type="AlphaFoldDB" id="W3WJD9"/>
<feature type="coiled-coil region" evidence="1">
    <location>
        <begin position="390"/>
        <end position="424"/>
    </location>
</feature>
<name>W3WJD9_PESFW</name>
<sequence>MDELEKQRRELEAIAAKLEEGRLLLDAAVKSVQDGQARSTDLPKYQEEARKLCQEKANHTQALSSRLEAWKKELQYIKEGTQALQEVAENDGNWFRIRWEAYQIQEEIYHKALLVTTSRTTLPAELPEYIKRLVPMNVREEMTTPLKKMIERRDKTIERLEAEARDADNQHERAIERLEAEAEDVDNQHERAIERLKSQHEKEVEDLESRHEKEVEDLNTQLRHAESRTVAAKADRESTISLYNAEQTIIQEKGQIIKSLKENINTLKEEIASQKATIEDRDLIIKTKDKYINTLKEKIATQKATIKDGVVTLTTKDTSINTLKEEIASQKATIQDRDVTITTKDKYINSLKEKIATQKATIKDGDVTITTKDKFINTLKTTIDSKKDVIRAKNAEIQEKVELIDSLEKEVQSSQGAVNAHKKTIGFLRGRISSSKRVTKLKGRTIESLRKTIKSRKLLLDARKKKISLVAARLSSVKASRAATMTSLGDLQGRYDARQAELAILQGYNTNLLRNIARLSERRENLEEVWVSANGLLQAMENLGQIRTETIKSLRGQVESNQALMANKDRAIASLETEKTTANNSIDALNHTSAEKTETITSLTANVASRDQDKKRLEEDMKALESSHANAVEQLKSEQAQAMQKLSGKAEQDLLEKARQVEGLKTELSQKEAELSGKQSELSGKQTELFRKETELSRKQAELSGKQTELSGTQRELSGTQAELFRKEAELQSSKQSLDKADETVNSLRQKVTDLTANARKGADLARVNSGRIQDLEAQKVILTEGLAVSFATEFKSSADVASWVPFVNSLAKHTCGNAQPLAGEKPWVILPPWTSDDPVGEKPAPSSVTSLCGQLFSGLLKTEFNNCHIHLLGMLTKSLAEEASPPVNLVILVLEKCLAESEQRHVTQHTFDHFYLIPLWQVATVLSDRWPDHPTQSLCDKVRDLVSSCYCAPVYDAIKNGCDAMASQLVGLEEPSRQSMFLPTLGMGFMGFGGQLREGILVVCPRDRSLRLVTSSQCVWEGDVYRMRAPQGEQDILLEPKTSAEYFWIFANTDQKYV</sequence>
<accession>W3WJD9</accession>
<dbReference type="OMA" id="YFWIFAN"/>
<organism evidence="3 4">
    <name type="scientific">Pestalotiopsis fici (strain W106-1 / CGMCC3.15140)</name>
    <dbReference type="NCBI Taxonomy" id="1229662"/>
    <lineage>
        <taxon>Eukaryota</taxon>
        <taxon>Fungi</taxon>
        <taxon>Dikarya</taxon>
        <taxon>Ascomycota</taxon>
        <taxon>Pezizomycotina</taxon>
        <taxon>Sordariomycetes</taxon>
        <taxon>Xylariomycetidae</taxon>
        <taxon>Amphisphaeriales</taxon>
        <taxon>Sporocadaceae</taxon>
        <taxon>Pestalotiopsis</taxon>
    </lineage>
</organism>
<feature type="compositionally biased region" description="Basic and acidic residues" evidence="2">
    <location>
        <begin position="688"/>
        <end position="701"/>
    </location>
</feature>
<keyword evidence="4" id="KW-1185">Reference proteome</keyword>
<evidence type="ECO:0000256" key="2">
    <source>
        <dbReference type="SAM" id="MobiDB-lite"/>
    </source>
</evidence>
<protein>
    <submittedName>
        <fullName evidence="3">Uncharacterized protein</fullName>
    </submittedName>
</protein>
<dbReference type="EMBL" id="KI912122">
    <property type="protein sequence ID" value="ETS73242.1"/>
    <property type="molecule type" value="Genomic_DNA"/>
</dbReference>
<proteinExistence type="predicted"/>
<dbReference type="STRING" id="1229662.W3WJD9"/>
<evidence type="ECO:0000313" key="3">
    <source>
        <dbReference type="EMBL" id="ETS73242.1"/>
    </source>
</evidence>
<dbReference type="RefSeq" id="XP_007841619.1">
    <property type="nucleotide sequence ID" value="XM_007843428.1"/>
</dbReference>
<dbReference type="InParanoid" id="W3WJD9"/>
<feature type="compositionally biased region" description="Polar residues" evidence="2">
    <location>
        <begin position="705"/>
        <end position="717"/>
    </location>
</feature>
<dbReference type="KEGG" id="pfy:PFICI_14847"/>
<dbReference type="Gene3D" id="1.10.287.1490">
    <property type="match status" value="1"/>
</dbReference>